<sequence length="133" mass="14650">MSSATYGQPSQTAHARCRQLSAVMSSTPLSQPVQLQHALNPDWPLHMDMYLVGGGPLPHTVAWRREFLKNHPELVSPEDQEAAFWKILTEDDEIEQTVEDRNGYRTPKKARAARAPEAAVEAGEAKGVMTGAS</sequence>
<accession>A0A4P9WL93</accession>
<evidence type="ECO:0000256" key="1">
    <source>
        <dbReference type="SAM" id="MobiDB-lite"/>
    </source>
</evidence>
<gene>
    <name evidence="2" type="ORF">BDK51DRAFT_46839</name>
</gene>
<dbReference type="EMBL" id="KZ994165">
    <property type="protein sequence ID" value="RKO93634.1"/>
    <property type="molecule type" value="Genomic_DNA"/>
</dbReference>
<reference evidence="3" key="1">
    <citation type="journal article" date="2018" name="Nat. Microbiol.">
        <title>Leveraging single-cell genomics to expand the fungal tree of life.</title>
        <authorList>
            <person name="Ahrendt S.R."/>
            <person name="Quandt C.A."/>
            <person name="Ciobanu D."/>
            <person name="Clum A."/>
            <person name="Salamov A."/>
            <person name="Andreopoulos B."/>
            <person name="Cheng J.F."/>
            <person name="Woyke T."/>
            <person name="Pelin A."/>
            <person name="Henrissat B."/>
            <person name="Reynolds N.K."/>
            <person name="Benny G.L."/>
            <person name="Smith M.E."/>
            <person name="James T.Y."/>
            <person name="Grigoriev I.V."/>
        </authorList>
    </citation>
    <scope>NUCLEOTIDE SEQUENCE [LARGE SCALE GENOMIC DNA]</scope>
</reference>
<evidence type="ECO:0000313" key="3">
    <source>
        <dbReference type="Proteomes" id="UP000269721"/>
    </source>
</evidence>
<feature type="compositionally biased region" description="Low complexity" evidence="1">
    <location>
        <begin position="113"/>
        <end position="133"/>
    </location>
</feature>
<evidence type="ECO:0000313" key="2">
    <source>
        <dbReference type="EMBL" id="RKO93634.1"/>
    </source>
</evidence>
<dbReference type="Proteomes" id="UP000269721">
    <property type="component" value="Unassembled WGS sequence"/>
</dbReference>
<protein>
    <submittedName>
        <fullName evidence="2">Uncharacterized protein</fullName>
    </submittedName>
</protein>
<name>A0A4P9WL93_9FUNG</name>
<dbReference type="AlphaFoldDB" id="A0A4P9WL93"/>
<keyword evidence="3" id="KW-1185">Reference proteome</keyword>
<feature type="region of interest" description="Disordered" evidence="1">
    <location>
        <begin position="100"/>
        <end position="133"/>
    </location>
</feature>
<organism evidence="2 3">
    <name type="scientific">Blyttiomyces helicus</name>
    <dbReference type="NCBI Taxonomy" id="388810"/>
    <lineage>
        <taxon>Eukaryota</taxon>
        <taxon>Fungi</taxon>
        <taxon>Fungi incertae sedis</taxon>
        <taxon>Chytridiomycota</taxon>
        <taxon>Chytridiomycota incertae sedis</taxon>
        <taxon>Chytridiomycetes</taxon>
        <taxon>Chytridiomycetes incertae sedis</taxon>
        <taxon>Blyttiomyces</taxon>
    </lineage>
</organism>
<proteinExistence type="predicted"/>